<keyword evidence="2" id="KW-1185">Reference proteome</keyword>
<evidence type="ECO:0000313" key="2">
    <source>
        <dbReference type="Proteomes" id="UP001056120"/>
    </source>
</evidence>
<sequence length="129" mass="14642">MEEVESEVDGTASLMRTDSPVGSPDCRNQDWGTGTCSLNTLTEDMDHLMRLINMHGISICGILESHLKPDNIQVVCRKLFKGWNWITNMVYCDSWVRIIISWDPCVTDMMAIEQNDQAMHCLAAFGWSQ</sequence>
<protein>
    <submittedName>
        <fullName evidence="1">Uncharacterized protein</fullName>
    </submittedName>
</protein>
<gene>
    <name evidence="1" type="ORF">L1987_74325</name>
</gene>
<organism evidence="1 2">
    <name type="scientific">Smallanthus sonchifolius</name>
    <dbReference type="NCBI Taxonomy" id="185202"/>
    <lineage>
        <taxon>Eukaryota</taxon>
        <taxon>Viridiplantae</taxon>
        <taxon>Streptophyta</taxon>
        <taxon>Embryophyta</taxon>
        <taxon>Tracheophyta</taxon>
        <taxon>Spermatophyta</taxon>
        <taxon>Magnoliopsida</taxon>
        <taxon>eudicotyledons</taxon>
        <taxon>Gunneridae</taxon>
        <taxon>Pentapetalae</taxon>
        <taxon>asterids</taxon>
        <taxon>campanulids</taxon>
        <taxon>Asterales</taxon>
        <taxon>Asteraceae</taxon>
        <taxon>Asteroideae</taxon>
        <taxon>Heliantheae alliance</taxon>
        <taxon>Millerieae</taxon>
        <taxon>Smallanthus</taxon>
    </lineage>
</organism>
<evidence type="ECO:0000313" key="1">
    <source>
        <dbReference type="EMBL" id="KAI3704112.1"/>
    </source>
</evidence>
<name>A0ACB9A2Q0_9ASTR</name>
<accession>A0ACB9A2Q0</accession>
<reference evidence="1 2" key="2">
    <citation type="journal article" date="2022" name="Mol. Ecol. Resour.">
        <title>The genomes of chicory, endive, great burdock and yacon provide insights into Asteraceae paleo-polyploidization history and plant inulin production.</title>
        <authorList>
            <person name="Fan W."/>
            <person name="Wang S."/>
            <person name="Wang H."/>
            <person name="Wang A."/>
            <person name="Jiang F."/>
            <person name="Liu H."/>
            <person name="Zhao H."/>
            <person name="Xu D."/>
            <person name="Zhang Y."/>
        </authorList>
    </citation>
    <scope>NUCLEOTIDE SEQUENCE [LARGE SCALE GENOMIC DNA]</scope>
    <source>
        <strain evidence="2">cv. Yunnan</strain>
        <tissue evidence="1">Leaves</tissue>
    </source>
</reference>
<dbReference type="Proteomes" id="UP001056120">
    <property type="component" value="Linkage Group LG25"/>
</dbReference>
<reference evidence="2" key="1">
    <citation type="journal article" date="2022" name="Mol. Ecol. Resour.">
        <title>The genomes of chicory, endive, great burdock and yacon provide insights into Asteraceae palaeo-polyploidization history and plant inulin production.</title>
        <authorList>
            <person name="Fan W."/>
            <person name="Wang S."/>
            <person name="Wang H."/>
            <person name="Wang A."/>
            <person name="Jiang F."/>
            <person name="Liu H."/>
            <person name="Zhao H."/>
            <person name="Xu D."/>
            <person name="Zhang Y."/>
        </authorList>
    </citation>
    <scope>NUCLEOTIDE SEQUENCE [LARGE SCALE GENOMIC DNA]</scope>
    <source>
        <strain evidence="2">cv. Yunnan</strain>
    </source>
</reference>
<comment type="caution">
    <text evidence="1">The sequence shown here is derived from an EMBL/GenBank/DDBJ whole genome shotgun (WGS) entry which is preliminary data.</text>
</comment>
<dbReference type="EMBL" id="CM042042">
    <property type="protein sequence ID" value="KAI3704112.1"/>
    <property type="molecule type" value="Genomic_DNA"/>
</dbReference>
<proteinExistence type="predicted"/>